<sequence length="162" mass="18474">MRLYIVRHAEAVMLDEKATIKDADRPLTPKGLEDARKVAQHLKYVGLEKPKIISSPLLRSRQTAEVFQRTWTQPLKALQFDDRLKPGVDWKPLLESLPAGRWENAWLIGHQPELGQIIGWLLGRKSAKIRLNKGSVACLDIKEKATKGTGRLRWLLDPELLL</sequence>
<organism evidence="1 2">
    <name type="scientific">Telmatocola sphagniphila</name>
    <dbReference type="NCBI Taxonomy" id="1123043"/>
    <lineage>
        <taxon>Bacteria</taxon>
        <taxon>Pseudomonadati</taxon>
        <taxon>Planctomycetota</taxon>
        <taxon>Planctomycetia</taxon>
        <taxon>Gemmatales</taxon>
        <taxon>Gemmataceae</taxon>
    </lineage>
</organism>
<proteinExistence type="predicted"/>
<dbReference type="KEGG" id="tsph:KIH39_02730"/>
<accession>A0A8E6B964</accession>
<dbReference type="SUPFAM" id="SSF53254">
    <property type="entry name" value="Phosphoglycerate mutase-like"/>
    <property type="match status" value="1"/>
</dbReference>
<dbReference type="InterPro" id="IPR013078">
    <property type="entry name" value="His_Pase_superF_clade-1"/>
</dbReference>
<dbReference type="InterPro" id="IPR050275">
    <property type="entry name" value="PGM_Phosphatase"/>
</dbReference>
<dbReference type="Pfam" id="PF00300">
    <property type="entry name" value="His_Phos_1"/>
    <property type="match status" value="1"/>
</dbReference>
<dbReference type="RefSeq" id="WP_213497743.1">
    <property type="nucleotide sequence ID" value="NZ_CP074694.1"/>
</dbReference>
<name>A0A8E6B964_9BACT</name>
<evidence type="ECO:0000313" key="2">
    <source>
        <dbReference type="Proteomes" id="UP000676194"/>
    </source>
</evidence>
<dbReference type="InterPro" id="IPR029033">
    <property type="entry name" value="His_PPase_superfam"/>
</dbReference>
<dbReference type="AlphaFoldDB" id="A0A8E6B964"/>
<gene>
    <name evidence="1" type="ORF">KIH39_02730</name>
</gene>
<evidence type="ECO:0000313" key="1">
    <source>
        <dbReference type="EMBL" id="QVL32853.1"/>
    </source>
</evidence>
<dbReference type="CDD" id="cd07067">
    <property type="entry name" value="HP_PGM_like"/>
    <property type="match status" value="1"/>
</dbReference>
<dbReference type="Gene3D" id="3.40.50.1240">
    <property type="entry name" value="Phosphoglycerate mutase-like"/>
    <property type="match status" value="1"/>
</dbReference>
<dbReference type="Proteomes" id="UP000676194">
    <property type="component" value="Chromosome"/>
</dbReference>
<dbReference type="PANTHER" id="PTHR48100:SF1">
    <property type="entry name" value="HISTIDINE PHOSPHATASE FAMILY PROTEIN-RELATED"/>
    <property type="match status" value="1"/>
</dbReference>
<dbReference type="PANTHER" id="PTHR48100">
    <property type="entry name" value="BROAD-SPECIFICITY PHOSPHATASE YOR283W-RELATED"/>
    <property type="match status" value="1"/>
</dbReference>
<dbReference type="SMART" id="SM00855">
    <property type="entry name" value="PGAM"/>
    <property type="match status" value="1"/>
</dbReference>
<keyword evidence="2" id="KW-1185">Reference proteome</keyword>
<dbReference type="GO" id="GO:0016791">
    <property type="term" value="F:phosphatase activity"/>
    <property type="evidence" value="ECO:0007669"/>
    <property type="project" value="TreeGrafter"/>
</dbReference>
<dbReference type="EMBL" id="CP074694">
    <property type="protein sequence ID" value="QVL32853.1"/>
    <property type="molecule type" value="Genomic_DNA"/>
</dbReference>
<protein>
    <submittedName>
        <fullName evidence="1">Histidine phosphatase family protein</fullName>
    </submittedName>
</protein>
<dbReference type="GO" id="GO:0005737">
    <property type="term" value="C:cytoplasm"/>
    <property type="evidence" value="ECO:0007669"/>
    <property type="project" value="TreeGrafter"/>
</dbReference>
<reference evidence="1" key="1">
    <citation type="submission" date="2021-05" db="EMBL/GenBank/DDBJ databases">
        <title>Complete genome sequence of the cellulolytic planctomycete Telmatocola sphagniphila SP2T and characterization of the first cellulase from planctomycetes.</title>
        <authorList>
            <person name="Rakitin A.L."/>
            <person name="Beletsky A.V."/>
            <person name="Naumoff D.G."/>
            <person name="Kulichevskaya I.S."/>
            <person name="Mardanov A.V."/>
            <person name="Ravin N.V."/>
            <person name="Dedysh S.N."/>
        </authorList>
    </citation>
    <scope>NUCLEOTIDE SEQUENCE</scope>
    <source>
        <strain evidence="1">SP2T</strain>
    </source>
</reference>